<feature type="domain" description="Carrier" evidence="6">
    <location>
        <begin position="2054"/>
        <end position="2129"/>
    </location>
</feature>
<dbReference type="Gene3D" id="2.30.38.10">
    <property type="entry name" value="Luciferase, Domain 3"/>
    <property type="match status" value="3"/>
</dbReference>
<dbReference type="InterPro" id="IPR010071">
    <property type="entry name" value="AA_adenyl_dom"/>
</dbReference>
<dbReference type="CDD" id="cd12117">
    <property type="entry name" value="A_NRPS_Srf_like"/>
    <property type="match status" value="1"/>
</dbReference>
<dbReference type="Pfam" id="PF13193">
    <property type="entry name" value="AMP-binding_C"/>
    <property type="match status" value="3"/>
</dbReference>
<keyword evidence="8" id="KW-1185">Reference proteome</keyword>
<dbReference type="InterPro" id="IPR025110">
    <property type="entry name" value="AMP-bd_C"/>
</dbReference>
<dbReference type="Gene3D" id="3.30.559.10">
    <property type="entry name" value="Chloramphenicol acetyltransferase-like domain"/>
    <property type="match status" value="3"/>
</dbReference>
<dbReference type="InterPro" id="IPR020845">
    <property type="entry name" value="AMP-binding_CS"/>
</dbReference>
<dbReference type="Pfam" id="PF00550">
    <property type="entry name" value="PP-binding"/>
    <property type="match status" value="3"/>
</dbReference>
<dbReference type="NCBIfam" id="TIGR01733">
    <property type="entry name" value="AA-adenyl-dom"/>
    <property type="match status" value="3"/>
</dbReference>
<keyword evidence="3" id="KW-0596">Phosphopantetheine</keyword>
<dbReference type="InterPro" id="IPR045851">
    <property type="entry name" value="AMP-bd_C_sf"/>
</dbReference>
<keyword evidence="4" id="KW-0597">Phosphoprotein</keyword>
<organism evidence="7 8">
    <name type="scientific">Rossellomorea pakistanensis</name>
    <dbReference type="NCBI Taxonomy" id="992288"/>
    <lineage>
        <taxon>Bacteria</taxon>
        <taxon>Bacillati</taxon>
        <taxon>Bacillota</taxon>
        <taxon>Bacilli</taxon>
        <taxon>Bacillales</taxon>
        <taxon>Bacillaceae</taxon>
        <taxon>Rossellomorea</taxon>
    </lineage>
</organism>
<protein>
    <submittedName>
        <fullName evidence="7">Tyrocidine synthetase-3</fullName>
    </submittedName>
</protein>
<dbReference type="SUPFAM" id="SSF47336">
    <property type="entry name" value="ACP-like"/>
    <property type="match status" value="3"/>
</dbReference>
<dbReference type="Proteomes" id="UP001646157">
    <property type="component" value="Unassembled WGS sequence"/>
</dbReference>
<dbReference type="CDD" id="cd19531">
    <property type="entry name" value="LCL_NRPS-like"/>
    <property type="match status" value="2"/>
</dbReference>
<comment type="similarity">
    <text evidence="2">Belongs to the ATP-dependent AMP-binding enzyme family.</text>
</comment>
<dbReference type="Pfam" id="PF00501">
    <property type="entry name" value="AMP-binding"/>
    <property type="match status" value="3"/>
</dbReference>
<proteinExistence type="inferred from homology"/>
<accession>A0ABS2N9F8</accession>
<name>A0ABS2N9F8_9BACI</name>
<sequence length="3373" mass="386194">MSDKNQQVKQQDIADPEQYYVFPASYAQQSQWFFHEMAPESPLYNLPYLIRMQGTLDRNALEKSLQVIVDRHESLRTSFRMEQNQLVQMIAPERSITLSFSPIDLSSDIDQESWVQAWAVEEACRVFDLQNDPLLRGHLLQVSEDEHFLVITMHHSITDGWSLAIFIKEWLELYHHFVDDQPISISEPSIQYADFTEWQRERVESGELAGQIAYWNQQLQGSPAILQLPTDRPRPAVQSYRGSSYSFSICQELTETISSFSRDEGVTLFMTLFATYQTLLYRYSGQDDLVVGTPIANRNQDGMEDLIGFVANTLALRCQIGEGWSFRELVDQIHRVTLEAFDHQDVPLDKVIDELQIERSVAHSPLFQVMFVLQNIPDTTWEFSGLICTPNLLHNKTAKFDLTLTIVEKGNRLECSFEYNTDLYNEETIQRMASHFERLLQHATEAPDQLLTRLQMITEEEKAQEVAKMHQKTRVFDEGHSIHQLFEKRVRSTPHAVAVVCEEKQYTYQELNERANQLAHDLLQRGISSDSLVGICMERSLDLIVAIVATLKAGGAYVPIDPNIPSDRLQFILEDSQVKILLTQSEVSKSLPPLTLTQIHLDTDWENISLQSKRNLELPVSARHLAYVIYTSGTTGKPKGVLVDHGNVTRLFAATEDWYGFTEHDVWTLYHSYAFDFSVWEIWGALLYGGKLVVVPFWISRSPEDFYQLLQQEQVTVLNQTPSAFRQLIEVAKTDPSRRKLTLRYVIFGGEALELQSLRTWFGLYGDQTPQLVNMYGITETTVHVTYRPITSADLETGKGSVIGIPIPDLQVYVLDQHLQHVPNGVVGEMYVGGAGVTRGYLLRPELTAERFITNEAGERLYKTGDLARYLPEGELEYHGRIDHQVKIRGFRIELGEIESILLQYPSIREAVATVKEDKQVGKRIVTYVVLDQDSSSELTNDLRGYLHERLPEYMIPAVFVEVSTIPLNHNGKVDYPALPAPDFTNVPRIYVAPRTEIEKKLALIWEQVLRVQPIGVEDNFFEVGGDSILSIQILGEVRKLGYPLTVQELFRFQTISGLAQVIRNSKVMEDHLPVIAPFQLISDADRTRLPSGVIDAYPLTKLQEGMLFHSSYHQDSMTYLNVSSYHLKAPFHIQAWEQTIASLLNDHPVLRTSFDLTSYTQPLQLVNENVEIPFEVIDLRHLSSSQQENWLADWKEKKETAYFNWTNAPLFKIVIHLRTEETFQFTCIEHHAILDGWSVASLFAEVFRLYVTFLNHNEKNWQPPHAGFRDYVSLEREALQSKEHQRFWKEQLSSYSFHEIPRWHNSKTEQQHQIGEKRIEIPLDLSNSLKQLASQMKVPLKSILLAAHFRVLQMMTGQSEVITGVPFNGRTEGHGGERTLGLFLNALPFGVTLSGGTWTDLIHQIFEQEQSYLQYRRYPLAQIQQDLGGKPLYEVIFNFTHFHVLDSLQDLDDFQVLEFTERTYNNFALSSEFILDQLDHLKFLIQWDQTQFCEEQISLMTSYYQKALESIIQDPKAHYEEQDLLTEAESKQIVNKFNQPKSEKELAVLRSKTIHQRFEEQAAKTPGQIAVVYEGKQLTYQELNEEANRIAHMLRVKGVVRESIVGIMMERSIEMAVGTLAILKAGGAYLPIDPEYPVERIEFLLEDSNASLLLTKQEWVERFHYTGEFIDLCHPSKGVENPHNLADINDPSDLAYIIYTSGSTGKPKGVMVEHSNVIRLVINQDFIDFLPGYRLLMTGNFAFDISTLEIWGPLLNGLTLHLLDKEKLLDPKKLERELVDNQIDIVHLVSPLFSQLSQENPEMFSDVQTLLVGGDVVSTSHVNLVRKHCPKLKVIHSYGPTENTTFSTTYHVNRDFDSSSLPIGKPLRHSTAYVVDPKTELLRPVGVPGELWVGGEGVARGYFNQPEMTKEKFIESPFQTGEKIYKTGDLVRWLPDGTLEFLARIDQQVKIRGYRVEVSEIEYNLLQFEKVKEAVVISREDQDGKYLCAYVISSEPLSISDLRKHVAESLPDFMIPSYFIQLEQIPLTAHGKVDRKQLPAPQGGGYLEQELIAPRNKWEIKLAKVWQEVLGLDRISVRESFFALGGHSLKATILVSKLRKELQVEIEIKDIFTYQTVERLAEFVMQAEKLQHQSIPVVEQQEYYLASSAQRRMFTLDKIVDNKLLYNIPIAVRLIGNLDQRRFQESWQTLVERHESLRTSFEIIKGEVVQRVHPPVPFTIDFISVSHETEADWLQQLVSKSFDLKQAPLFRATVLERTNRDFILVLNMHHIISDEASIGVILRELMDLYEGRALTEQKIQYKDYASWNNQLLQSETIKNQETYWVNQFTGEIPVLQLPTDFQRPSVKKYDGDSVSFVVDSSMITGLKKLTAYTGTTNYMVLLAAFKVLLAKYSRQDDVIIGTPIAGRTHVDVENVVGMFINTLAIRTSPRNDKTFLQYVEEVKSKALEAYSHQDYPFEYLVDQLKVKRDLSRNPLFDVMFSMEYPDIPQSSTEEISFVPYETPYPLAKFDLSLYAQEIDEQLQFTFQYSTGLFTKETIEQMAIHYQRILQSIIAQPEKSLASIEMLTEMEKQQILFDFNETEVVTPTDRTIHQLFEEQVHKTPNKMAVVHREVSLTYLQVNERANQLAWQLRHQGVTTNTIVGLMVERSVEVVVGILGILKAGGAYVPMDPELPSERVSYLLDNSGAHVLITQSSLVDQVDYKGKIVDIHDHSLSKLPKTNPESGNQPDDLMYVIYTSGSTGNPKGVMLEHRNMVNYVSWFTEMAKLTADDRTILLSSYAFDLGYTSLYSSLLNGCVVHIADKDLVRIPEALLAYLGDHQISFIKGTPSLFRMMLHASSDHWRKTCETLRLVVLGGEPMHTEEMRSFLQTYSNVRVINHYGPTETCVGTIAGFVDPEQLVDRSSVPVGKPINNNKVYVLDSELQAVPVGVPGELFISGAGLARGYLHRPDLTKERFLTNPFVDGERIYRTGDIVRLLPDRRIEFLGRADHQVKIRGYRVELEEIESHLLLHPSIRQAAVICKDSQSLIAYIVTEEEPTLTALRNYLAKKVPDYMIPEQFAVLDQIPLTQNGKVDRRALPEVEGIIGLEMEHTTPLDQVEQDLVQIWEKVLGIKGVGTQYNFFDIGGNSMLLIQMHNLIEPMYASVTLTDLFAYPSISKLAEYIRQTRYQDHKLNIHAIPYTEEYFAMDKGLSNGTLNFTIEGELFKSIQEIAENMQLNQFGLMLSLFLYLQAELTEQDQITIPTLTGWNDKIHLVTIDLSKMEQISDLFQIVQAQLKEAASPNYPLIDLEFMKIVKEENALVPGFMHRSASTSEMRFAEKCDLLLVLHEHSTHLYIECMYNARLNKAKMLEMMHQYVQILHSLVEQLELSKG</sequence>
<evidence type="ECO:0000259" key="6">
    <source>
        <dbReference type="PROSITE" id="PS50075"/>
    </source>
</evidence>
<keyword evidence="5" id="KW-0045">Antibiotic biosynthesis</keyword>
<dbReference type="PANTHER" id="PTHR45527">
    <property type="entry name" value="NONRIBOSOMAL PEPTIDE SYNTHETASE"/>
    <property type="match status" value="1"/>
</dbReference>
<dbReference type="Pfam" id="PF00668">
    <property type="entry name" value="Condensation"/>
    <property type="match status" value="3"/>
</dbReference>
<dbReference type="InterPro" id="IPR009081">
    <property type="entry name" value="PP-bd_ACP"/>
</dbReference>
<dbReference type="CDD" id="cd17643">
    <property type="entry name" value="A_NRPS_Cytc1-like"/>
    <property type="match status" value="1"/>
</dbReference>
<dbReference type="PROSITE" id="PS00012">
    <property type="entry name" value="PHOSPHOPANTETHEINE"/>
    <property type="match status" value="1"/>
</dbReference>
<dbReference type="NCBIfam" id="NF003417">
    <property type="entry name" value="PRK04813.1"/>
    <property type="match status" value="3"/>
</dbReference>
<dbReference type="CDD" id="cd05930">
    <property type="entry name" value="A_NRPS"/>
    <property type="match status" value="1"/>
</dbReference>
<dbReference type="SUPFAM" id="SSF52777">
    <property type="entry name" value="CoA-dependent acyltransferases"/>
    <property type="match status" value="7"/>
</dbReference>
<dbReference type="PROSITE" id="PS50075">
    <property type="entry name" value="CARRIER"/>
    <property type="match status" value="3"/>
</dbReference>
<dbReference type="InterPro" id="IPR020806">
    <property type="entry name" value="PKS_PP-bd"/>
</dbReference>
<dbReference type="Gene3D" id="3.30.559.30">
    <property type="entry name" value="Nonribosomal peptide synthetase, condensation domain"/>
    <property type="match status" value="4"/>
</dbReference>
<dbReference type="InterPro" id="IPR036736">
    <property type="entry name" value="ACP-like_sf"/>
</dbReference>
<comment type="cofactor">
    <cofactor evidence="1">
        <name>pantetheine 4'-phosphate</name>
        <dbReference type="ChEBI" id="CHEBI:47942"/>
    </cofactor>
</comment>
<reference evidence="7 8" key="1">
    <citation type="submission" date="2021-01" db="EMBL/GenBank/DDBJ databases">
        <title>Genomic Encyclopedia of Type Strains, Phase IV (KMG-IV): sequencing the most valuable type-strain genomes for metagenomic binning, comparative biology and taxonomic classification.</title>
        <authorList>
            <person name="Goeker M."/>
        </authorList>
    </citation>
    <scope>NUCLEOTIDE SEQUENCE [LARGE SCALE GENOMIC DNA]</scope>
    <source>
        <strain evidence="7 8">DSM 24834</strain>
    </source>
</reference>
<feature type="domain" description="Carrier" evidence="6">
    <location>
        <begin position="3094"/>
        <end position="3168"/>
    </location>
</feature>
<dbReference type="Gene3D" id="3.30.300.30">
    <property type="match status" value="3"/>
</dbReference>
<evidence type="ECO:0000313" key="8">
    <source>
        <dbReference type="Proteomes" id="UP001646157"/>
    </source>
</evidence>
<dbReference type="InterPro" id="IPR006162">
    <property type="entry name" value="Ppantetheine_attach_site"/>
</dbReference>
<dbReference type="InterPro" id="IPR001242">
    <property type="entry name" value="Condensation_dom"/>
</dbReference>
<dbReference type="Gene3D" id="1.10.1200.10">
    <property type="entry name" value="ACP-like"/>
    <property type="match status" value="3"/>
</dbReference>
<dbReference type="RefSeq" id="WP_205168644.1">
    <property type="nucleotide sequence ID" value="NZ_JAFBDZ010000001.1"/>
</dbReference>
<dbReference type="Gene3D" id="3.40.50.980">
    <property type="match status" value="6"/>
</dbReference>
<evidence type="ECO:0000313" key="7">
    <source>
        <dbReference type="EMBL" id="MBM7584496.1"/>
    </source>
</evidence>
<dbReference type="EMBL" id="JAFBDZ010000001">
    <property type="protein sequence ID" value="MBM7584496.1"/>
    <property type="molecule type" value="Genomic_DNA"/>
</dbReference>
<gene>
    <name evidence="7" type="ORF">JOC86_001033</name>
</gene>
<evidence type="ECO:0000256" key="5">
    <source>
        <dbReference type="ARBA" id="ARBA00023194"/>
    </source>
</evidence>
<dbReference type="PROSITE" id="PS00455">
    <property type="entry name" value="AMP_BINDING"/>
    <property type="match status" value="3"/>
</dbReference>
<evidence type="ECO:0000256" key="1">
    <source>
        <dbReference type="ARBA" id="ARBA00001957"/>
    </source>
</evidence>
<dbReference type="SUPFAM" id="SSF56801">
    <property type="entry name" value="Acetyl-CoA synthetase-like"/>
    <property type="match status" value="3"/>
</dbReference>
<dbReference type="SMART" id="SM00823">
    <property type="entry name" value="PKS_PP"/>
    <property type="match status" value="3"/>
</dbReference>
<feature type="domain" description="Carrier" evidence="6">
    <location>
        <begin position="993"/>
        <end position="1067"/>
    </location>
</feature>
<dbReference type="InterPro" id="IPR000873">
    <property type="entry name" value="AMP-dep_synth/lig_dom"/>
</dbReference>
<evidence type="ECO:0000256" key="4">
    <source>
        <dbReference type="ARBA" id="ARBA00022553"/>
    </source>
</evidence>
<evidence type="ECO:0000256" key="3">
    <source>
        <dbReference type="ARBA" id="ARBA00022450"/>
    </source>
</evidence>
<evidence type="ECO:0000256" key="2">
    <source>
        <dbReference type="ARBA" id="ARBA00006432"/>
    </source>
</evidence>
<comment type="caution">
    <text evidence="7">The sequence shown here is derived from an EMBL/GenBank/DDBJ whole genome shotgun (WGS) entry which is preliminary data.</text>
</comment>
<dbReference type="PANTHER" id="PTHR45527:SF14">
    <property type="entry name" value="PLIPASTATIN SYNTHASE SUBUNIT B"/>
    <property type="match status" value="1"/>
</dbReference>
<dbReference type="InterPro" id="IPR023213">
    <property type="entry name" value="CAT-like_dom_sf"/>
</dbReference>